<gene>
    <name evidence="3" type="ORF">GPM918_LOCUS16033</name>
    <name evidence="2" type="ORF">OVA965_LOCUS9847</name>
    <name evidence="5" type="ORF">SRO942_LOCUS16028</name>
    <name evidence="4" type="ORF">TMI583_LOCUS9843</name>
</gene>
<protein>
    <recommendedName>
        <fullName evidence="1">Reverse transcriptase domain-containing protein</fullName>
    </recommendedName>
</protein>
<dbReference type="Proteomes" id="UP000682733">
    <property type="component" value="Unassembled WGS sequence"/>
</dbReference>
<dbReference type="InterPro" id="IPR058912">
    <property type="entry name" value="HTH_animal"/>
</dbReference>
<evidence type="ECO:0000313" key="6">
    <source>
        <dbReference type="Proteomes" id="UP000663829"/>
    </source>
</evidence>
<comment type="caution">
    <text evidence="3">The sequence shown here is derived from an EMBL/GenBank/DDBJ whole genome shotgun (WGS) entry which is preliminary data.</text>
</comment>
<dbReference type="Proteomes" id="UP000677228">
    <property type="component" value="Unassembled WGS sequence"/>
</dbReference>
<dbReference type="PANTHER" id="PTHR21301">
    <property type="entry name" value="REVERSE TRANSCRIPTASE"/>
    <property type="match status" value="1"/>
</dbReference>
<dbReference type="EMBL" id="CAJNOK010003544">
    <property type="protein sequence ID" value="CAF0905513.1"/>
    <property type="molecule type" value="Genomic_DNA"/>
</dbReference>
<dbReference type="EMBL" id="CAJNOQ010004134">
    <property type="protein sequence ID" value="CAF1046050.1"/>
    <property type="molecule type" value="Genomic_DNA"/>
</dbReference>
<reference evidence="3" key="1">
    <citation type="submission" date="2021-02" db="EMBL/GenBank/DDBJ databases">
        <authorList>
            <person name="Nowell W R."/>
        </authorList>
    </citation>
    <scope>NUCLEOTIDE SEQUENCE</scope>
</reference>
<dbReference type="EMBL" id="CAJOBA010003545">
    <property type="protein sequence ID" value="CAF3685490.1"/>
    <property type="molecule type" value="Genomic_DNA"/>
</dbReference>
<organism evidence="3 6">
    <name type="scientific">Didymodactylos carnosus</name>
    <dbReference type="NCBI Taxonomy" id="1234261"/>
    <lineage>
        <taxon>Eukaryota</taxon>
        <taxon>Metazoa</taxon>
        <taxon>Spiralia</taxon>
        <taxon>Gnathifera</taxon>
        <taxon>Rotifera</taxon>
        <taxon>Eurotatoria</taxon>
        <taxon>Bdelloidea</taxon>
        <taxon>Philodinida</taxon>
        <taxon>Philodinidae</taxon>
        <taxon>Didymodactylos</taxon>
    </lineage>
</organism>
<dbReference type="InterPro" id="IPR000477">
    <property type="entry name" value="RT_dom"/>
</dbReference>
<evidence type="ECO:0000313" key="2">
    <source>
        <dbReference type="EMBL" id="CAF0905513.1"/>
    </source>
</evidence>
<dbReference type="CDD" id="cd00304">
    <property type="entry name" value="RT_like"/>
    <property type="match status" value="1"/>
</dbReference>
<dbReference type="PANTHER" id="PTHR21301:SF10">
    <property type="entry name" value="REVERSE TRANSCRIPTASE DOMAIN-CONTAINING PROTEIN"/>
    <property type="match status" value="1"/>
</dbReference>
<dbReference type="AlphaFoldDB" id="A0A814K4A8"/>
<dbReference type="Pfam" id="PF26215">
    <property type="entry name" value="HTH_animal"/>
    <property type="match status" value="1"/>
</dbReference>
<dbReference type="PROSITE" id="PS50878">
    <property type="entry name" value="RT_POL"/>
    <property type="match status" value="1"/>
</dbReference>
<evidence type="ECO:0000259" key="1">
    <source>
        <dbReference type="PROSITE" id="PS50878"/>
    </source>
</evidence>
<dbReference type="OrthoDB" id="6782675at2759"/>
<dbReference type="Proteomes" id="UP000681722">
    <property type="component" value="Unassembled WGS sequence"/>
</dbReference>
<accession>A0A814K4A8</accession>
<feature type="domain" description="Reverse transcriptase" evidence="1">
    <location>
        <begin position="1"/>
        <end position="121"/>
    </location>
</feature>
<evidence type="ECO:0000313" key="3">
    <source>
        <dbReference type="EMBL" id="CAF1046050.1"/>
    </source>
</evidence>
<dbReference type="Proteomes" id="UP000663829">
    <property type="component" value="Unassembled WGS sequence"/>
</dbReference>
<keyword evidence="6" id="KW-1185">Reference proteome</keyword>
<proteinExistence type="predicted"/>
<sequence>MGNPLALVLADVFMTKIESKLNRFTANKSKVWVRYVDDIFYIFEIDHVHILYVLNRINNWHANIKFTLEMEKNGELPFLDVLIIRSKNKYETTVYRKPTNTDLYMQFDSNQSRQYKLGLIKTLTIRILRICSTNEHQKKEIERLKEVLADNGYPSHIIRKGVREGELITKRLSKPTQKWHLFEQSISQWFTMVLNR</sequence>
<evidence type="ECO:0000313" key="5">
    <source>
        <dbReference type="EMBL" id="CAF3815863.1"/>
    </source>
</evidence>
<evidence type="ECO:0000313" key="4">
    <source>
        <dbReference type="EMBL" id="CAF3685490.1"/>
    </source>
</evidence>
<dbReference type="EMBL" id="CAJOBC010004133">
    <property type="protein sequence ID" value="CAF3815863.1"/>
    <property type="molecule type" value="Genomic_DNA"/>
</dbReference>
<name>A0A814K4A8_9BILA</name>